<dbReference type="PANTHER" id="PTHR13986:SF4">
    <property type="entry name" value="ENDOPLASMIC RETICULUM PROTEIN SC65"/>
    <property type="match status" value="1"/>
</dbReference>
<feature type="domain" description="Leprecan-like alpha-helical" evidence="6">
    <location>
        <begin position="35"/>
        <end position="340"/>
    </location>
</feature>
<dbReference type="STRING" id="8364.ENSXETP00000023792"/>
<feature type="region of interest" description="Disordered" evidence="4">
    <location>
        <begin position="385"/>
        <end position="406"/>
    </location>
</feature>
<dbReference type="AlphaFoldDB" id="F7DFD4"/>
<dbReference type="Proteomes" id="UP000008143">
    <property type="component" value="Chromosome 10"/>
</dbReference>
<dbReference type="eggNOG" id="KOG4459">
    <property type="taxonomic scope" value="Eukaryota"/>
</dbReference>
<dbReference type="HOGENOM" id="CLU_029887_0_0_1"/>
<reference evidence="10" key="1">
    <citation type="journal article" date="2002" name="Dev. Dyn.">
        <title>Genetic and genomic tools for Xenopus research: The NIH Xenopus initiative.</title>
        <authorList>
            <person name="Klein S.L."/>
            <person name="Strausberg R.L."/>
            <person name="Wagner L."/>
            <person name="Pontius J."/>
            <person name="Clifton S.W."/>
            <person name="Richardson P."/>
        </authorList>
    </citation>
    <scope>NUCLEOTIDE SEQUENCE</scope>
</reference>
<reference evidence="7" key="2">
    <citation type="submission" date="2005-03" db="EMBL/GenBank/DDBJ databases">
        <authorList>
            <consortium name="NIH - Xenopus Gene Collection (XGC) project"/>
        </authorList>
    </citation>
    <scope>NUCLEOTIDE SEQUENCE [LARGE SCALE MRNA]</scope>
    <source>
        <tissue evidence="7">Embryo</tissue>
    </source>
</reference>
<evidence type="ECO:0000256" key="2">
    <source>
        <dbReference type="ARBA" id="ARBA00022729"/>
    </source>
</evidence>
<dbReference type="PaxDb" id="8364-ENSXETP00000004875"/>
<evidence type="ECO:0000256" key="1">
    <source>
        <dbReference type="ARBA" id="ARBA00006487"/>
    </source>
</evidence>
<dbReference type="GO" id="GO:0030199">
    <property type="term" value="P:collagen fibril organization"/>
    <property type="evidence" value="ECO:0000318"/>
    <property type="project" value="GO_Central"/>
</dbReference>
<accession>Q5BJ86</accession>
<dbReference type="KEGG" id="xtr:595018"/>
<gene>
    <name evidence="8 10 11" type="primary">p3h4</name>
    <name evidence="10" type="synonym">leprel4</name>
    <name evidence="7" type="synonym">MGC97507</name>
    <name evidence="10" type="synonym">no55</name>
    <name evidence="10" type="synonym">nol55</name>
    <name evidence="10" type="synonym">sc65</name>
</gene>
<reference evidence="8" key="3">
    <citation type="journal article" date="2010" name="Science">
        <title>The genome of the Western clawed frog Xenopus tropicalis.</title>
        <authorList>
            <person name="Hellsten U."/>
            <person name="Harland R.M."/>
            <person name="Gilchrist M.J."/>
            <person name="Hendrix D."/>
            <person name="Jurka J."/>
            <person name="Kapitonov V."/>
            <person name="Ovcharenko I."/>
            <person name="Putnam N.H."/>
            <person name="Shu S."/>
            <person name="Taher L."/>
            <person name="Blitz I.L."/>
            <person name="Blumberg B."/>
            <person name="Dichmann D.S."/>
            <person name="Dubchak I."/>
            <person name="Amaya E."/>
            <person name="Detter J.C."/>
            <person name="Fletcher R."/>
            <person name="Gerhard D.S."/>
            <person name="Goodstein D."/>
            <person name="Graves T."/>
            <person name="Grigoriev I.V."/>
            <person name="Grimwood J."/>
            <person name="Kawashima T."/>
            <person name="Lindquist E."/>
            <person name="Lucas S.M."/>
            <person name="Mead P.E."/>
            <person name="Mitros T."/>
            <person name="Ogino H."/>
            <person name="Ohta Y."/>
            <person name="Poliakov A.V."/>
            <person name="Pollet N."/>
            <person name="Robert J."/>
            <person name="Salamov A."/>
            <person name="Sater A.K."/>
            <person name="Schmutz J."/>
            <person name="Terry A."/>
            <person name="Vize P.D."/>
            <person name="Warren W.C."/>
            <person name="Wells D."/>
            <person name="Wills A."/>
            <person name="Wilson R.K."/>
            <person name="Zimmerman L.B."/>
            <person name="Zorn A.M."/>
            <person name="Grainger R."/>
            <person name="Grammer T."/>
            <person name="Khokha M.K."/>
            <person name="Richardson P.M."/>
            <person name="Rokhsar D.S."/>
        </authorList>
    </citation>
    <scope>NUCLEOTIDE SEQUENCE [LARGE SCALE GENOMIC DNA]</scope>
    <source>
        <strain evidence="8">Nigerian</strain>
    </source>
</reference>
<name>F7DFD4_XENTR</name>
<dbReference type="SUPFAM" id="SSF48452">
    <property type="entry name" value="TPR-like"/>
    <property type="match status" value="1"/>
</dbReference>
<organism evidence="8">
    <name type="scientific">Xenopus tropicalis</name>
    <name type="common">Western clawed frog</name>
    <name type="synonym">Silurana tropicalis</name>
    <dbReference type="NCBI Taxonomy" id="8364"/>
    <lineage>
        <taxon>Eukaryota</taxon>
        <taxon>Metazoa</taxon>
        <taxon>Chordata</taxon>
        <taxon>Craniata</taxon>
        <taxon>Vertebrata</taxon>
        <taxon>Euteleostomi</taxon>
        <taxon>Amphibia</taxon>
        <taxon>Batrachia</taxon>
        <taxon>Anura</taxon>
        <taxon>Pipoidea</taxon>
        <taxon>Pipidae</taxon>
        <taxon>Xenopodinae</taxon>
        <taxon>Xenopus</taxon>
        <taxon>Silurana</taxon>
    </lineage>
</organism>
<dbReference type="Pfam" id="PF23557">
    <property type="entry name" value="TPR_leprecan"/>
    <property type="match status" value="1"/>
</dbReference>
<evidence type="ECO:0000313" key="7">
    <source>
        <dbReference type="EMBL" id="AAH91581.1"/>
    </source>
</evidence>
<feature type="chain" id="PRO_5033206263" evidence="5 10">
    <location>
        <begin position="19"/>
        <end position="432"/>
    </location>
</feature>
<sequence>MLFPALSLLLLLLSLCGAQYERYSFRGFPRSEIWPLQPTYAKALELYEGETWKEATRTLEASLRLHRLLRDSEAHCGHSCSGEEAESLPIPELKQKGKHSEWSLELQLFSRVLSRAVCLRKCKGGLPVFQQPYPDRETLSAFHRRDPYQYLHYTYFKINELEKAVSAAHTFLQKNPTHEMTLRYMNYYKTLLDVDEYLIDLEAEPYEGMFVKAVKTYNAGDFRRSTEEMEQALPLYYKAYNSCLTACEGTYEMREFKDFYPAVADHLADVLQCKVECESNLIPNVGGYLVQKFVATMYHYLQFAYYKLNDVKNAVQCVSSYMLFDPDDTVMQQNLAYYRFYKEKWDLEDTDFNPREEALRYHSQTTRHKELLQFAKDFLSQDDDEMEIGAELENEPTPSDQEFEGEGDYEEGIYADWLTEPKSKGDIAEKGY</sequence>
<dbReference type="GeneTree" id="ENSGT00940000153814"/>
<evidence type="ECO:0000256" key="4">
    <source>
        <dbReference type="SAM" id="MobiDB-lite"/>
    </source>
</evidence>
<dbReference type="OMA" id="EAFCGRN"/>
<keyword evidence="2 5" id="KW-0732">Signal</keyword>
<evidence type="ECO:0000256" key="3">
    <source>
        <dbReference type="ARBA" id="ARBA00023180"/>
    </source>
</evidence>
<proteinExistence type="evidence at transcript level"/>
<evidence type="ECO:0000313" key="9">
    <source>
        <dbReference type="Proteomes" id="UP000008143"/>
    </source>
</evidence>
<dbReference type="Bgee" id="ENSXETG00000002284">
    <property type="expression patterns" value="Expressed in neurula embryo and 14 other cell types or tissues"/>
</dbReference>
<dbReference type="Ensembl" id="ENSXETT00000004875">
    <property type="protein sequence ID" value="ENSXETP00000004875"/>
    <property type="gene ID" value="ENSXETG00000002284"/>
</dbReference>
<evidence type="ECO:0000259" key="6">
    <source>
        <dbReference type="Pfam" id="PF23557"/>
    </source>
</evidence>
<dbReference type="GO" id="GO:0005783">
    <property type="term" value="C:endoplasmic reticulum"/>
    <property type="evidence" value="ECO:0000318"/>
    <property type="project" value="GO_Central"/>
</dbReference>
<dbReference type="OrthoDB" id="8610171at2759"/>
<reference evidence="10" key="5">
    <citation type="submission" date="2025-04" db="UniProtKB">
        <authorList>
            <consortium name="RefSeq"/>
        </authorList>
    </citation>
    <scope>IDENTIFICATION</scope>
</reference>
<keyword evidence="3" id="KW-0325">Glycoprotein</keyword>
<keyword evidence="9" id="KW-1185">Reference proteome</keyword>
<evidence type="ECO:0000313" key="11">
    <source>
        <dbReference type="Xenbase" id="XB-GENE-1007100"/>
    </source>
</evidence>
<dbReference type="RefSeq" id="NP_001025630.1">
    <property type="nucleotide sequence ID" value="NM_001030459.1"/>
</dbReference>
<reference evidence="8" key="4">
    <citation type="submission" date="2011-06" db="UniProtKB">
        <authorList>
            <consortium name="Ensembl"/>
        </authorList>
    </citation>
    <scope>IDENTIFICATION</scope>
</reference>
<evidence type="ECO:0000313" key="10">
    <source>
        <dbReference type="RefSeq" id="NP_001025630.1"/>
    </source>
</evidence>
<accession>F7DFD4</accession>
<dbReference type="InterPro" id="IPR011990">
    <property type="entry name" value="TPR-like_helical_dom_sf"/>
</dbReference>
<dbReference type="EMBL" id="BC091581">
    <property type="protein sequence ID" value="AAH91581.1"/>
    <property type="molecule type" value="mRNA"/>
</dbReference>
<feature type="signal peptide" evidence="5">
    <location>
        <begin position="1"/>
        <end position="18"/>
    </location>
</feature>
<dbReference type="GeneID" id="595018"/>
<dbReference type="AGR" id="Xenbase:XB-GENE-1007100"/>
<dbReference type="Gene3D" id="1.25.40.10">
    <property type="entry name" value="Tetratricopeptide repeat domain"/>
    <property type="match status" value="2"/>
</dbReference>
<dbReference type="InterPro" id="IPR056585">
    <property type="entry name" value="Leprecan_dom"/>
</dbReference>
<feature type="compositionally biased region" description="Acidic residues" evidence="4">
    <location>
        <begin position="385"/>
        <end position="394"/>
    </location>
</feature>
<dbReference type="CTD" id="10609"/>
<protein>
    <submittedName>
        <fullName evidence="10">Endoplasmic reticulum protein SC65 precursor</fullName>
    </submittedName>
    <submittedName>
        <fullName evidence="7">MGC97507 protein</fullName>
    </submittedName>
    <submittedName>
        <fullName evidence="8">Prolyl 3-hydroxylase family member 4 (non-enzymatic)</fullName>
    </submittedName>
</protein>
<dbReference type="PANTHER" id="PTHR13986">
    <property type="entry name" value="PROTEIN LYSINE HYDROXYLATION COMPLEX COMPONENT"/>
    <property type="match status" value="1"/>
</dbReference>
<evidence type="ECO:0000313" key="8">
    <source>
        <dbReference type="Ensembl" id="ENSXETP00000004875"/>
    </source>
</evidence>
<dbReference type="InterPro" id="IPR052284">
    <property type="entry name" value="Collagen_mod_leprecan"/>
</dbReference>
<evidence type="ECO:0000256" key="5">
    <source>
        <dbReference type="SAM" id="SignalP"/>
    </source>
</evidence>
<dbReference type="Xenbase" id="XB-GENE-1007100">
    <property type="gene designation" value="p3h4"/>
</dbReference>
<comment type="similarity">
    <text evidence="1">Belongs to the leprecan family.</text>
</comment>